<accession>A0A5C3PR85</accession>
<evidence type="ECO:0000313" key="2">
    <source>
        <dbReference type="Proteomes" id="UP000308197"/>
    </source>
</evidence>
<proteinExistence type="predicted"/>
<name>A0A5C3PR85_9APHY</name>
<reference evidence="1 2" key="1">
    <citation type="journal article" date="2019" name="Nat. Ecol. Evol.">
        <title>Megaphylogeny resolves global patterns of mushroom evolution.</title>
        <authorList>
            <person name="Varga T."/>
            <person name="Krizsan K."/>
            <person name="Foldi C."/>
            <person name="Dima B."/>
            <person name="Sanchez-Garcia M."/>
            <person name="Sanchez-Ramirez S."/>
            <person name="Szollosi G.J."/>
            <person name="Szarkandi J.G."/>
            <person name="Papp V."/>
            <person name="Albert L."/>
            <person name="Andreopoulos W."/>
            <person name="Angelini C."/>
            <person name="Antonin V."/>
            <person name="Barry K.W."/>
            <person name="Bougher N.L."/>
            <person name="Buchanan P."/>
            <person name="Buyck B."/>
            <person name="Bense V."/>
            <person name="Catcheside P."/>
            <person name="Chovatia M."/>
            <person name="Cooper J."/>
            <person name="Damon W."/>
            <person name="Desjardin D."/>
            <person name="Finy P."/>
            <person name="Geml J."/>
            <person name="Haridas S."/>
            <person name="Hughes K."/>
            <person name="Justo A."/>
            <person name="Karasinski D."/>
            <person name="Kautmanova I."/>
            <person name="Kiss B."/>
            <person name="Kocsube S."/>
            <person name="Kotiranta H."/>
            <person name="LaButti K.M."/>
            <person name="Lechner B.E."/>
            <person name="Liimatainen K."/>
            <person name="Lipzen A."/>
            <person name="Lukacs Z."/>
            <person name="Mihaltcheva S."/>
            <person name="Morgado L.N."/>
            <person name="Niskanen T."/>
            <person name="Noordeloos M.E."/>
            <person name="Ohm R.A."/>
            <person name="Ortiz-Santana B."/>
            <person name="Ovrebo C."/>
            <person name="Racz N."/>
            <person name="Riley R."/>
            <person name="Savchenko A."/>
            <person name="Shiryaev A."/>
            <person name="Soop K."/>
            <person name="Spirin V."/>
            <person name="Szebenyi C."/>
            <person name="Tomsovsky M."/>
            <person name="Tulloss R.E."/>
            <person name="Uehling J."/>
            <person name="Grigoriev I.V."/>
            <person name="Vagvolgyi C."/>
            <person name="Papp T."/>
            <person name="Martin F.M."/>
            <person name="Miettinen O."/>
            <person name="Hibbett D.S."/>
            <person name="Nagy L.G."/>
        </authorList>
    </citation>
    <scope>NUCLEOTIDE SEQUENCE [LARGE SCALE GENOMIC DNA]</scope>
    <source>
        <strain evidence="1 2">HHB13444</strain>
    </source>
</reference>
<organism evidence="1 2">
    <name type="scientific">Polyporus arcularius HHB13444</name>
    <dbReference type="NCBI Taxonomy" id="1314778"/>
    <lineage>
        <taxon>Eukaryota</taxon>
        <taxon>Fungi</taxon>
        <taxon>Dikarya</taxon>
        <taxon>Basidiomycota</taxon>
        <taxon>Agaricomycotina</taxon>
        <taxon>Agaricomycetes</taxon>
        <taxon>Polyporales</taxon>
        <taxon>Polyporaceae</taxon>
        <taxon>Polyporus</taxon>
    </lineage>
</organism>
<gene>
    <name evidence="1" type="ORF">K466DRAFT_345702</name>
</gene>
<protein>
    <submittedName>
        <fullName evidence="1">Uncharacterized protein</fullName>
    </submittedName>
</protein>
<dbReference type="AlphaFoldDB" id="A0A5C3PR85"/>
<sequence length="140" mass="15222">MSHASSPDHPVLARASSPAIGRCVPATERLTSEFSVELCRSGVWRLRRRLAALLTLSVTGRSGRRVDTKRVGTRELTVVCGHASSISLLTSSLPHCRFFQTSLQYPGEQGALDRHGRSSAVAKVFLETRSNGCDRICAET</sequence>
<dbReference type="Proteomes" id="UP000308197">
    <property type="component" value="Unassembled WGS sequence"/>
</dbReference>
<keyword evidence="2" id="KW-1185">Reference proteome</keyword>
<evidence type="ECO:0000313" key="1">
    <source>
        <dbReference type="EMBL" id="TFK91089.1"/>
    </source>
</evidence>
<dbReference type="InParanoid" id="A0A5C3PR85"/>
<dbReference type="EMBL" id="ML211029">
    <property type="protein sequence ID" value="TFK91089.1"/>
    <property type="molecule type" value="Genomic_DNA"/>
</dbReference>